<accession>A0ABT9HME4</accession>
<comment type="caution">
    <text evidence="1">The sequence shown here is derived from an EMBL/GenBank/DDBJ whole genome shotgun (WGS) entry which is preliminary data.</text>
</comment>
<keyword evidence="2" id="KW-1185">Reference proteome</keyword>
<evidence type="ECO:0000313" key="1">
    <source>
        <dbReference type="EMBL" id="MDP4574022.1"/>
    </source>
</evidence>
<organism evidence="1 2">
    <name type="scientific">Qipengyuania profundimaris</name>
    <dbReference type="NCBI Taxonomy" id="3067652"/>
    <lineage>
        <taxon>Bacteria</taxon>
        <taxon>Pseudomonadati</taxon>
        <taxon>Pseudomonadota</taxon>
        <taxon>Alphaproteobacteria</taxon>
        <taxon>Sphingomonadales</taxon>
        <taxon>Erythrobacteraceae</taxon>
        <taxon>Qipengyuania</taxon>
    </lineage>
</organism>
<dbReference type="EMBL" id="JAVAIM010000001">
    <property type="protein sequence ID" value="MDP4574022.1"/>
    <property type="molecule type" value="Genomic_DNA"/>
</dbReference>
<dbReference type="Proteomes" id="UP001240639">
    <property type="component" value="Unassembled WGS sequence"/>
</dbReference>
<reference evidence="1 2" key="1">
    <citation type="submission" date="2023-08" db="EMBL/GenBank/DDBJ databases">
        <title>genomic of G39.</title>
        <authorList>
            <person name="Wang Y."/>
        </authorList>
    </citation>
    <scope>NUCLEOTIDE SEQUENCE [LARGE SCALE GENOMIC DNA]</scope>
    <source>
        <strain evidence="1 2">G39</strain>
    </source>
</reference>
<dbReference type="RefSeq" id="WP_278329240.1">
    <property type="nucleotide sequence ID" value="NZ_JAVAIM010000001.1"/>
</dbReference>
<name>A0ABT9HME4_9SPHN</name>
<sequence length="62" mass="6916">MKLGQIACAFGKHSVDREGIKRAGGQQFGRCRCCKTPMEEVEPHHWAAMRVKDAGLGRQAIY</sequence>
<protein>
    <submittedName>
        <fullName evidence="1">Uncharacterized protein</fullName>
    </submittedName>
</protein>
<evidence type="ECO:0000313" key="2">
    <source>
        <dbReference type="Proteomes" id="UP001240639"/>
    </source>
</evidence>
<gene>
    <name evidence="1" type="ORF">Q9K02_02560</name>
</gene>
<proteinExistence type="predicted"/>